<dbReference type="AlphaFoldDB" id="A0A089ZDU4"/>
<dbReference type="InterPro" id="IPR057262">
    <property type="entry name" value="MJ0548_N"/>
</dbReference>
<name>A0A089ZDU4_METFO</name>
<dbReference type="EMBL" id="CP006933">
    <property type="protein sequence ID" value="AIS32222.1"/>
    <property type="molecule type" value="Genomic_DNA"/>
</dbReference>
<proteinExistence type="predicted"/>
<reference evidence="3 4" key="1">
    <citation type="submission" date="2013-12" db="EMBL/GenBank/DDBJ databases">
        <title>The complete genome sequence of Methanobacterium sp. BRM9.</title>
        <authorList>
            <consortium name="Pastoral Greenhouse Gas Research Consortium"/>
            <person name="Kelly W.J."/>
            <person name="Leahy S.C."/>
            <person name="Perry R."/>
            <person name="Li D."/>
            <person name="Altermann E."/>
            <person name="Lambie S.C."/>
            <person name="Attwood G.T."/>
        </authorList>
    </citation>
    <scope>NUCLEOTIDE SEQUENCE [LARGE SCALE GENOMIC DNA]</scope>
    <source>
        <strain evidence="3 4">BRM9</strain>
    </source>
</reference>
<gene>
    <name evidence="3" type="ORF">BRM9_1408</name>
</gene>
<dbReference type="Proteomes" id="UP000029661">
    <property type="component" value="Chromosome"/>
</dbReference>
<dbReference type="KEGG" id="mfc:BRM9_1408"/>
<feature type="domain" description="Connectase MJ0548-like C-terminal" evidence="2">
    <location>
        <begin position="214"/>
        <end position="317"/>
    </location>
</feature>
<evidence type="ECO:0000259" key="1">
    <source>
        <dbReference type="Pfam" id="PF09894"/>
    </source>
</evidence>
<dbReference type="Pfam" id="PF09894">
    <property type="entry name" value="MJ0548_N"/>
    <property type="match status" value="1"/>
</dbReference>
<evidence type="ECO:0000313" key="4">
    <source>
        <dbReference type="Proteomes" id="UP000029661"/>
    </source>
</evidence>
<evidence type="ECO:0000313" key="3">
    <source>
        <dbReference type="EMBL" id="AIS32222.1"/>
    </source>
</evidence>
<accession>A0A089ZDU4</accession>
<dbReference type="Pfam" id="PF25274">
    <property type="entry name" value="MJ0548_C"/>
    <property type="match status" value="1"/>
</dbReference>
<dbReference type="PIRSF" id="PIRSF019262">
    <property type="entry name" value="UCP019262"/>
    <property type="match status" value="1"/>
</dbReference>
<dbReference type="InterPro" id="IPR016754">
    <property type="entry name" value="MJ0548-like"/>
</dbReference>
<organism evidence="3 4">
    <name type="scientific">Methanobacterium formicicum</name>
    <dbReference type="NCBI Taxonomy" id="2162"/>
    <lineage>
        <taxon>Archaea</taxon>
        <taxon>Methanobacteriati</taxon>
        <taxon>Methanobacteriota</taxon>
        <taxon>Methanomada group</taxon>
        <taxon>Methanobacteria</taxon>
        <taxon>Methanobacteriales</taxon>
        <taxon>Methanobacteriaceae</taxon>
        <taxon>Methanobacterium</taxon>
    </lineage>
</organism>
<sequence length="321" mass="36444">MNKPLINYYGDLMSLIITYVGSKGCVMAGDKRSIGFLGDREQREVLEEEMYSGKIKTTEELLQRASQLDINLKITDSVEKVRNLGDVLVGEVKLRTTTETRRKRIYGTSSGYHQVELSGSEIKNVKSGQSSIVVFGNKLTKEIANKHLQKYWKSQTSLNEVSKIFQRIMEDVAQSTPSVSSQFDIYMVHPRLDHKQAMELLRTTIIKDVKELEKWREELKTQMLEQRRDIQMASRILTQGEVGRVRKVEGTEVEVILAPGVEALDMQWNVLSREGGTIVMKMDEPSPLSLGDLVVIEDENLCVKKSKTPLSCEIILCKSDK</sequence>
<dbReference type="STRING" id="2162.BRM9_1408"/>
<evidence type="ECO:0008006" key="5">
    <source>
        <dbReference type="Google" id="ProtNLM"/>
    </source>
</evidence>
<dbReference type="InterPro" id="IPR057377">
    <property type="entry name" value="MJ0548_C"/>
</dbReference>
<feature type="domain" description="Connectase MJ0548-like N-terminal" evidence="1">
    <location>
        <begin position="13"/>
        <end position="210"/>
    </location>
</feature>
<evidence type="ECO:0000259" key="2">
    <source>
        <dbReference type="Pfam" id="PF25274"/>
    </source>
</evidence>
<protein>
    <recommendedName>
        <fullName evidence="5">DUF2121 domain-containing protein</fullName>
    </recommendedName>
</protein>